<evidence type="ECO:0000313" key="8">
    <source>
        <dbReference type="Proteomes" id="UP001151081"/>
    </source>
</evidence>
<proteinExistence type="predicted"/>
<dbReference type="Gene3D" id="1.25.40.10">
    <property type="entry name" value="Tetratricopeptide repeat domain"/>
    <property type="match status" value="2"/>
</dbReference>
<keyword evidence="4 5" id="KW-0067">ATP-binding</keyword>
<dbReference type="PANTHER" id="PTHR43289:SF6">
    <property type="entry name" value="SERINE_THREONINE-PROTEIN KINASE NEKL-3"/>
    <property type="match status" value="1"/>
</dbReference>
<dbReference type="Gene3D" id="1.10.10.1320">
    <property type="entry name" value="Anti-sigma factor, zinc-finger domain"/>
    <property type="match status" value="1"/>
</dbReference>
<dbReference type="InterPro" id="IPR011990">
    <property type="entry name" value="TPR-like_helical_dom_sf"/>
</dbReference>
<dbReference type="InterPro" id="IPR008271">
    <property type="entry name" value="Ser/Thr_kinase_AS"/>
</dbReference>
<dbReference type="Pfam" id="PF00069">
    <property type="entry name" value="Pkinase"/>
    <property type="match status" value="1"/>
</dbReference>
<dbReference type="EMBL" id="JAGTJJ010000001">
    <property type="protein sequence ID" value="MDC3979498.1"/>
    <property type="molecule type" value="Genomic_DNA"/>
</dbReference>
<keyword evidence="8" id="KW-1185">Reference proteome</keyword>
<evidence type="ECO:0000256" key="3">
    <source>
        <dbReference type="ARBA" id="ARBA00022777"/>
    </source>
</evidence>
<evidence type="ECO:0000256" key="1">
    <source>
        <dbReference type="ARBA" id="ARBA00022679"/>
    </source>
</evidence>
<keyword evidence="7" id="KW-0723">Serine/threonine-protein kinase</keyword>
<dbReference type="InterPro" id="IPR011009">
    <property type="entry name" value="Kinase-like_dom_sf"/>
</dbReference>
<protein>
    <submittedName>
        <fullName evidence="7">Serine/threonine protein kinase</fullName>
    </submittedName>
</protein>
<dbReference type="PANTHER" id="PTHR43289">
    <property type="entry name" value="MITOGEN-ACTIVATED PROTEIN KINASE KINASE KINASE 20-RELATED"/>
    <property type="match status" value="1"/>
</dbReference>
<dbReference type="SMART" id="SM00220">
    <property type="entry name" value="S_TKc"/>
    <property type="match status" value="1"/>
</dbReference>
<evidence type="ECO:0000256" key="5">
    <source>
        <dbReference type="PROSITE-ProRule" id="PRU10141"/>
    </source>
</evidence>
<dbReference type="Proteomes" id="UP001151081">
    <property type="component" value="Unassembled WGS sequence"/>
</dbReference>
<reference evidence="7 8" key="1">
    <citation type="submission" date="2021-04" db="EMBL/GenBank/DDBJ databases">
        <title>Genome analysis of Polyangium sp.</title>
        <authorList>
            <person name="Li Y."/>
            <person name="Wang J."/>
        </authorList>
    </citation>
    <scope>NUCLEOTIDE SEQUENCE [LARGE SCALE GENOMIC DNA]</scope>
    <source>
        <strain evidence="7 8">SDU14</strain>
    </source>
</reference>
<comment type="caution">
    <text evidence="7">The sequence shown here is derived from an EMBL/GenBank/DDBJ whole genome shotgun (WGS) entry which is preliminary data.</text>
</comment>
<dbReference type="Pfam" id="PF13432">
    <property type="entry name" value="TPR_16"/>
    <property type="match status" value="1"/>
</dbReference>
<accession>A0A9X3WZA2</accession>
<dbReference type="CDD" id="cd14014">
    <property type="entry name" value="STKc_PknB_like"/>
    <property type="match status" value="1"/>
</dbReference>
<feature type="binding site" evidence="5">
    <location>
        <position position="96"/>
    </location>
    <ligand>
        <name>ATP</name>
        <dbReference type="ChEBI" id="CHEBI:30616"/>
    </ligand>
</feature>
<dbReference type="AlphaFoldDB" id="A0A9X3WZA2"/>
<dbReference type="Pfam" id="PF13424">
    <property type="entry name" value="TPR_12"/>
    <property type="match status" value="2"/>
</dbReference>
<keyword evidence="1" id="KW-0808">Transferase</keyword>
<dbReference type="Gene3D" id="1.10.510.10">
    <property type="entry name" value="Transferase(Phosphotransferase) domain 1"/>
    <property type="match status" value="1"/>
</dbReference>
<evidence type="ECO:0000256" key="2">
    <source>
        <dbReference type="ARBA" id="ARBA00022741"/>
    </source>
</evidence>
<dbReference type="InterPro" id="IPR041916">
    <property type="entry name" value="Anti_sigma_zinc_sf"/>
</dbReference>
<evidence type="ECO:0000313" key="7">
    <source>
        <dbReference type="EMBL" id="MDC3979498.1"/>
    </source>
</evidence>
<dbReference type="Gene3D" id="3.30.200.20">
    <property type="entry name" value="Phosphorylase Kinase, domain 1"/>
    <property type="match status" value="1"/>
</dbReference>
<dbReference type="RefSeq" id="WP_272458101.1">
    <property type="nucleotide sequence ID" value="NZ_JAGTJJ010000001.1"/>
</dbReference>
<dbReference type="SUPFAM" id="SSF48452">
    <property type="entry name" value="TPR-like"/>
    <property type="match status" value="2"/>
</dbReference>
<dbReference type="SUPFAM" id="SSF56112">
    <property type="entry name" value="Protein kinase-like (PK-like)"/>
    <property type="match status" value="1"/>
</dbReference>
<dbReference type="PROSITE" id="PS50011">
    <property type="entry name" value="PROTEIN_KINASE_DOM"/>
    <property type="match status" value="1"/>
</dbReference>
<dbReference type="PROSITE" id="PS00107">
    <property type="entry name" value="PROTEIN_KINASE_ATP"/>
    <property type="match status" value="1"/>
</dbReference>
<name>A0A9X3WZA2_9BACT</name>
<evidence type="ECO:0000259" key="6">
    <source>
        <dbReference type="PROSITE" id="PS50011"/>
    </source>
</evidence>
<feature type="domain" description="Protein kinase" evidence="6">
    <location>
        <begin position="67"/>
        <end position="333"/>
    </location>
</feature>
<dbReference type="GO" id="GO:0005524">
    <property type="term" value="F:ATP binding"/>
    <property type="evidence" value="ECO:0007669"/>
    <property type="project" value="UniProtKB-UniRule"/>
</dbReference>
<dbReference type="PROSITE" id="PS00108">
    <property type="entry name" value="PROTEIN_KINASE_ST"/>
    <property type="match status" value="1"/>
</dbReference>
<gene>
    <name evidence="7" type="ORF">KEG57_03235</name>
</gene>
<sequence>MACLDENLLFELSVGQLDGAALAKAEEHLDTCPRCRRVVAATLRASGAAAPPPPLTLVTRGTAIGRYLVVERVGVGAMGQVFAAYDPELDRKVALKLLRFSSRPRAEEEQRRARLAREAQTLARLSHPNVVTVFDVGTWETQFFVALEFVPGGSARAWATREPRAWREIVQLWMQVGRGLAAAHAAGVVHRDLKPDNVLVRADGRAQVTDFGLAADTRPRDVAAAPTEMALTETGALLGTPVYMAPDQLEGAPATEASDQFAFCVSLWEALHGERPFVGRTVAELARAAREETPRAPASSPVPQAVRRLLQRGLHPDPRERYPSVAALVDALERATEKPRRFGIPMLIGAAALALGVVLVARPTETVRRHPTCVLAEERHRAGWDEARRAVVREAFDRTGLSYAAKAFGAVDGAVSARASAWRAERVEACEALVEAAQPDPLFRARVACLDERLAELDAAVEVLSLGGNDAVNRATSVVEKMAPLEACVAVDVRPADAEPCEACVVIRADVQRGRTLQQLGKFAEAERVTKDALAREAPPNAAAARAALLVEHARTLEPLGRLDEAEREIFDAALAAHRVGSRALAAEAFAELAYVVGYLRARPDDGERWALQADALLGPDDAPILDRVAMVRGVIETRRGNLRLAEEHFRRVEERVRKRLGAAHPSRARVLTNLASTILHQGRFDDALPLLKESYDLFVAALGADHPDAFQALNAYGAALGNAGRFTEAVPVFEAALAGYKRTLGANHPRIGRAASNLAEALYRLKRYPDARARYLESAAAFERALGADTPDRALALTGLGQVYVAEGACAEGLGETQRALDICAKSACEPNNAAALAFLHAKAWVCAGHAKAQALPHARRAVELFRSLGPGTEEEIAEIEAWLR</sequence>
<dbReference type="InterPro" id="IPR000719">
    <property type="entry name" value="Prot_kinase_dom"/>
</dbReference>
<evidence type="ECO:0000256" key="4">
    <source>
        <dbReference type="ARBA" id="ARBA00022840"/>
    </source>
</evidence>
<organism evidence="7 8">
    <name type="scientific">Polyangium jinanense</name>
    <dbReference type="NCBI Taxonomy" id="2829994"/>
    <lineage>
        <taxon>Bacteria</taxon>
        <taxon>Pseudomonadati</taxon>
        <taxon>Myxococcota</taxon>
        <taxon>Polyangia</taxon>
        <taxon>Polyangiales</taxon>
        <taxon>Polyangiaceae</taxon>
        <taxon>Polyangium</taxon>
    </lineage>
</organism>
<keyword evidence="3 7" id="KW-0418">Kinase</keyword>
<dbReference type="InterPro" id="IPR017441">
    <property type="entry name" value="Protein_kinase_ATP_BS"/>
</dbReference>
<keyword evidence="2 5" id="KW-0547">Nucleotide-binding</keyword>
<dbReference type="GO" id="GO:0004674">
    <property type="term" value="F:protein serine/threonine kinase activity"/>
    <property type="evidence" value="ECO:0007669"/>
    <property type="project" value="UniProtKB-KW"/>
</dbReference>